<gene>
    <name evidence="9" type="ORF">COY37_03465</name>
</gene>
<dbReference type="AlphaFoldDB" id="A0A2M7T914"/>
<comment type="cofactor">
    <cofactor evidence="7">
        <name>Mg(2+)</name>
        <dbReference type="ChEBI" id="CHEBI:18420"/>
    </cofactor>
</comment>
<dbReference type="InterPro" id="IPR005111">
    <property type="entry name" value="MoeA_C_domain_IV"/>
</dbReference>
<dbReference type="InterPro" id="IPR038987">
    <property type="entry name" value="MoeA-like"/>
</dbReference>
<keyword evidence="5 7" id="KW-0501">Molybdenum cofactor biosynthesis</keyword>
<reference evidence="10" key="1">
    <citation type="submission" date="2017-09" db="EMBL/GenBank/DDBJ databases">
        <title>Depth-based differentiation of microbial function through sediment-hosted aquifers and enrichment of novel symbionts in the deep terrestrial subsurface.</title>
        <authorList>
            <person name="Probst A.J."/>
            <person name="Ladd B."/>
            <person name="Jarett J.K."/>
            <person name="Geller-Mcgrath D.E."/>
            <person name="Sieber C.M.K."/>
            <person name="Emerson J.B."/>
            <person name="Anantharaman K."/>
            <person name="Thomas B.C."/>
            <person name="Malmstrom R."/>
            <person name="Stieglmeier M."/>
            <person name="Klingl A."/>
            <person name="Woyke T."/>
            <person name="Ryan C.M."/>
            <person name="Banfield J.F."/>
        </authorList>
    </citation>
    <scope>NUCLEOTIDE SEQUENCE [LARGE SCALE GENOMIC DNA]</scope>
</reference>
<evidence type="ECO:0000256" key="4">
    <source>
        <dbReference type="ARBA" id="ARBA00022505"/>
    </source>
</evidence>
<sequence>MPEFFKVVTPQQIFDALAGFARLTFEQIDLEHSLGRVLGMDVVSKEDLPARARSTMDGYAVRAADTFGASDTIPALLTTVGQISMGTLSDISIAQGQAVEIPTGGFLPESADAVVMVEYTNPLTDGEIEVTRPVTQGENVLNRADDVAFGEKVLPAGRRIRPQDVGILAGLGITELTAFKKPGVAIISTGDEIVPVTKTPLPGQIRDINSYAIRALVKTVGAISISSEIVRDKPGLLKSALQNALDTSDVVVLSGGSSVGERDYIVEVVSSFSKMEIYAHGVAISPGKPTLLAAVQGKPVFGLPGHPVSAMIVAQVFLLPFLKYLEGEELKKEPTGQRIHAKLAASVHSPHGREDYIRVKLERKQDELAALPVFGKSGMMSTLVKADGFFIVPIHTEGMAAGELVNVYLF</sequence>
<evidence type="ECO:0000256" key="7">
    <source>
        <dbReference type="RuleBase" id="RU365090"/>
    </source>
</evidence>
<keyword evidence="7" id="KW-0479">Metal-binding</keyword>
<dbReference type="EMBL" id="PFNG01000085">
    <property type="protein sequence ID" value="PIZ40599.1"/>
    <property type="molecule type" value="Genomic_DNA"/>
</dbReference>
<comment type="similarity">
    <text evidence="3 7">Belongs to the MoeA family.</text>
</comment>
<dbReference type="RefSeq" id="WP_286678410.1">
    <property type="nucleotide sequence ID" value="NZ_MNXI01000081.1"/>
</dbReference>
<dbReference type="Gene3D" id="3.40.980.10">
    <property type="entry name" value="MoaB/Mog-like domain"/>
    <property type="match status" value="1"/>
</dbReference>
<dbReference type="UniPathway" id="UPA00344"/>
<dbReference type="Proteomes" id="UP000230956">
    <property type="component" value="Unassembled WGS sequence"/>
</dbReference>
<dbReference type="CDD" id="cd00887">
    <property type="entry name" value="MoeA"/>
    <property type="match status" value="1"/>
</dbReference>
<proteinExistence type="inferred from homology"/>
<accession>A0A2M7T914</accession>
<evidence type="ECO:0000313" key="9">
    <source>
        <dbReference type="EMBL" id="PIZ40599.1"/>
    </source>
</evidence>
<keyword evidence="7 9" id="KW-0808">Transferase</keyword>
<dbReference type="NCBIfam" id="NF045515">
    <property type="entry name" value="Glp_gephyrin"/>
    <property type="match status" value="1"/>
</dbReference>
<dbReference type="SMART" id="SM00852">
    <property type="entry name" value="MoCF_biosynth"/>
    <property type="match status" value="1"/>
</dbReference>
<evidence type="ECO:0000256" key="6">
    <source>
        <dbReference type="ARBA" id="ARBA00047317"/>
    </source>
</evidence>
<dbReference type="GO" id="GO:0046872">
    <property type="term" value="F:metal ion binding"/>
    <property type="evidence" value="ECO:0007669"/>
    <property type="project" value="UniProtKB-UniRule"/>
</dbReference>
<dbReference type="Pfam" id="PF00994">
    <property type="entry name" value="MoCF_biosynth"/>
    <property type="match status" value="1"/>
</dbReference>
<dbReference type="GO" id="GO:0006777">
    <property type="term" value="P:Mo-molybdopterin cofactor biosynthetic process"/>
    <property type="evidence" value="ECO:0007669"/>
    <property type="project" value="UniProtKB-UniRule"/>
</dbReference>
<evidence type="ECO:0000259" key="8">
    <source>
        <dbReference type="SMART" id="SM00852"/>
    </source>
</evidence>
<comment type="caution">
    <text evidence="9">The sequence shown here is derived from an EMBL/GenBank/DDBJ whole genome shotgun (WGS) entry which is preliminary data.</text>
</comment>
<dbReference type="SUPFAM" id="SSF53218">
    <property type="entry name" value="Molybdenum cofactor biosynthesis proteins"/>
    <property type="match status" value="1"/>
</dbReference>
<comment type="pathway">
    <text evidence="2 7">Cofactor biosynthesis; molybdopterin biosynthesis.</text>
</comment>
<dbReference type="InterPro" id="IPR036688">
    <property type="entry name" value="MoeA_C_domain_IV_sf"/>
</dbReference>
<evidence type="ECO:0000256" key="5">
    <source>
        <dbReference type="ARBA" id="ARBA00023150"/>
    </source>
</evidence>
<keyword evidence="4 7" id="KW-0500">Molybdenum</keyword>
<dbReference type="GO" id="GO:0061599">
    <property type="term" value="F:molybdopterin molybdotransferase activity"/>
    <property type="evidence" value="ECO:0007669"/>
    <property type="project" value="UniProtKB-UniRule"/>
</dbReference>
<dbReference type="InterPro" id="IPR001453">
    <property type="entry name" value="MoaB/Mog_dom"/>
</dbReference>
<keyword evidence="7" id="KW-0460">Magnesium</keyword>
<evidence type="ECO:0000256" key="3">
    <source>
        <dbReference type="ARBA" id="ARBA00010763"/>
    </source>
</evidence>
<comment type="function">
    <text evidence="1 7">Catalyzes the insertion of molybdate into adenylated molybdopterin with the concomitant release of AMP.</text>
</comment>
<dbReference type="InterPro" id="IPR005110">
    <property type="entry name" value="MoeA_linker/N"/>
</dbReference>
<dbReference type="SUPFAM" id="SSF63882">
    <property type="entry name" value="MoeA N-terminal region -like"/>
    <property type="match status" value="1"/>
</dbReference>
<dbReference type="InterPro" id="IPR036425">
    <property type="entry name" value="MoaB/Mog-like_dom_sf"/>
</dbReference>
<dbReference type="GO" id="GO:0005829">
    <property type="term" value="C:cytosol"/>
    <property type="evidence" value="ECO:0007669"/>
    <property type="project" value="TreeGrafter"/>
</dbReference>
<dbReference type="Pfam" id="PF03454">
    <property type="entry name" value="MoeA_C"/>
    <property type="match status" value="1"/>
</dbReference>
<dbReference type="Gene3D" id="2.40.340.10">
    <property type="entry name" value="MoeA, C-terminal, domain IV"/>
    <property type="match status" value="1"/>
</dbReference>
<dbReference type="InterPro" id="IPR036135">
    <property type="entry name" value="MoeA_linker/N_sf"/>
</dbReference>
<evidence type="ECO:0000256" key="2">
    <source>
        <dbReference type="ARBA" id="ARBA00005046"/>
    </source>
</evidence>
<dbReference type="Gene3D" id="3.90.105.10">
    <property type="entry name" value="Molybdopterin biosynthesis moea protein, domain 2"/>
    <property type="match status" value="1"/>
</dbReference>
<comment type="catalytic activity">
    <reaction evidence="6">
        <text>adenylyl-molybdopterin + molybdate = Mo-molybdopterin + AMP + H(+)</text>
        <dbReference type="Rhea" id="RHEA:35047"/>
        <dbReference type="ChEBI" id="CHEBI:15378"/>
        <dbReference type="ChEBI" id="CHEBI:36264"/>
        <dbReference type="ChEBI" id="CHEBI:62727"/>
        <dbReference type="ChEBI" id="CHEBI:71302"/>
        <dbReference type="ChEBI" id="CHEBI:456215"/>
        <dbReference type="EC" id="2.10.1.1"/>
    </reaction>
</comment>
<dbReference type="PANTHER" id="PTHR10192">
    <property type="entry name" value="MOLYBDOPTERIN BIOSYNTHESIS PROTEIN"/>
    <property type="match status" value="1"/>
</dbReference>
<evidence type="ECO:0000313" key="10">
    <source>
        <dbReference type="Proteomes" id="UP000230956"/>
    </source>
</evidence>
<organism evidence="9 10">
    <name type="scientific">Candidatus Aquicultor secundus</name>
    <dbReference type="NCBI Taxonomy" id="1973895"/>
    <lineage>
        <taxon>Bacteria</taxon>
        <taxon>Bacillati</taxon>
        <taxon>Actinomycetota</taxon>
        <taxon>Candidatus Aquicultoria</taxon>
        <taxon>Candidatus Aquicultorales</taxon>
        <taxon>Candidatus Aquicultoraceae</taxon>
        <taxon>Candidatus Aquicultor</taxon>
    </lineage>
</organism>
<feature type="domain" description="MoaB/Mog" evidence="8">
    <location>
        <begin position="185"/>
        <end position="324"/>
    </location>
</feature>
<dbReference type="PANTHER" id="PTHR10192:SF5">
    <property type="entry name" value="GEPHYRIN"/>
    <property type="match status" value="1"/>
</dbReference>
<evidence type="ECO:0000256" key="1">
    <source>
        <dbReference type="ARBA" id="ARBA00002901"/>
    </source>
</evidence>
<dbReference type="NCBIfam" id="TIGR00177">
    <property type="entry name" value="molyb_syn"/>
    <property type="match status" value="1"/>
</dbReference>
<dbReference type="Pfam" id="PF03453">
    <property type="entry name" value="MoeA_N"/>
    <property type="match status" value="1"/>
</dbReference>
<dbReference type="EC" id="2.10.1.1" evidence="7"/>
<protein>
    <recommendedName>
        <fullName evidence="7">Molybdopterin molybdenumtransferase</fullName>
        <ecNumber evidence="7">2.10.1.1</ecNumber>
    </recommendedName>
</protein>
<name>A0A2M7T914_9ACTN</name>
<dbReference type="Gene3D" id="2.170.190.11">
    <property type="entry name" value="Molybdopterin biosynthesis moea protein, domain 3"/>
    <property type="match status" value="1"/>
</dbReference>
<dbReference type="SUPFAM" id="SSF63867">
    <property type="entry name" value="MoeA C-terminal domain-like"/>
    <property type="match status" value="1"/>
</dbReference>